<evidence type="ECO:0000313" key="1">
    <source>
        <dbReference type="EMBL" id="OQM75305.1"/>
    </source>
</evidence>
<evidence type="ECO:0000313" key="2">
    <source>
        <dbReference type="Proteomes" id="UP000191905"/>
    </source>
</evidence>
<dbReference type="STRING" id="1873176.BFN67_18590"/>
<organism evidence="1 2">
    <name type="scientific">Manganibacter manganicus</name>
    <dbReference type="NCBI Taxonomy" id="1873176"/>
    <lineage>
        <taxon>Bacteria</taxon>
        <taxon>Pseudomonadati</taxon>
        <taxon>Pseudomonadota</taxon>
        <taxon>Alphaproteobacteria</taxon>
        <taxon>Hyphomicrobiales</taxon>
        <taxon>Phyllobacteriaceae</taxon>
        <taxon>Manganibacter</taxon>
    </lineage>
</organism>
<name>A0A1V8RQ58_9HYPH</name>
<protein>
    <submittedName>
        <fullName evidence="1">Uncharacterized protein</fullName>
    </submittedName>
</protein>
<keyword evidence="2" id="KW-1185">Reference proteome</keyword>
<dbReference type="Proteomes" id="UP000191905">
    <property type="component" value="Unassembled WGS sequence"/>
</dbReference>
<proteinExistence type="predicted"/>
<reference evidence="1 2" key="1">
    <citation type="journal article" date="2016" name="Int. J. Syst. Evol. Microbiol.">
        <title>Pseudaminobacter manganicus sp. nov., isolated from sludge of a manganese mine.</title>
        <authorList>
            <person name="Li J."/>
            <person name="Huang J."/>
            <person name="Liao S."/>
            <person name="Wang G."/>
        </authorList>
    </citation>
    <scope>NUCLEOTIDE SEQUENCE [LARGE SCALE GENOMIC DNA]</scope>
    <source>
        <strain evidence="1 2">JH-7</strain>
    </source>
</reference>
<dbReference type="EMBL" id="MDET01000017">
    <property type="protein sequence ID" value="OQM75305.1"/>
    <property type="molecule type" value="Genomic_DNA"/>
</dbReference>
<comment type="caution">
    <text evidence="1">The sequence shown here is derived from an EMBL/GenBank/DDBJ whole genome shotgun (WGS) entry which is preliminary data.</text>
</comment>
<dbReference type="AlphaFoldDB" id="A0A1V8RQ58"/>
<sequence length="168" mass="17598">MYEGELGIRLHLGGMANTGDIDIALLEKLNVALEDQVLSARTNAFVETLAAPDEVAGAVVSALTELFGIMADLVEGSPFAPEILGESRLPSAAVVDANNAIITALSAALDRAGISQAKELAPILLACGAGILGWDLFKSMLLRLKRALLLRDNSGRGGRTWLRCIASS</sequence>
<accession>A0A1V8RQ58</accession>
<gene>
    <name evidence="1" type="ORF">BFN67_18590</name>
</gene>